<evidence type="ECO:0000256" key="5">
    <source>
        <dbReference type="SAM" id="MobiDB-lite"/>
    </source>
</evidence>
<dbReference type="InterPro" id="IPR037682">
    <property type="entry name" value="TonB_C"/>
</dbReference>
<feature type="domain" description="TonB C-terminal" evidence="6">
    <location>
        <begin position="39"/>
        <end position="89"/>
    </location>
</feature>
<feature type="region of interest" description="Disordered" evidence="5">
    <location>
        <begin position="1"/>
        <end position="29"/>
    </location>
</feature>
<evidence type="ECO:0000313" key="7">
    <source>
        <dbReference type="EMBL" id="UOQ73496.1"/>
    </source>
</evidence>
<feature type="compositionally biased region" description="Low complexity" evidence="5">
    <location>
        <begin position="1"/>
        <end position="10"/>
    </location>
</feature>
<evidence type="ECO:0000313" key="8">
    <source>
        <dbReference type="Proteomes" id="UP000831796"/>
    </source>
</evidence>
<dbReference type="KEGG" id="hcu:MUN79_06050"/>
<keyword evidence="8" id="KW-1185">Reference proteome</keyword>
<dbReference type="Proteomes" id="UP000831796">
    <property type="component" value="Chromosome"/>
</dbReference>
<dbReference type="RefSeq" id="WP_244676847.1">
    <property type="nucleotide sequence ID" value="NZ_CP095046.1"/>
</dbReference>
<protein>
    <submittedName>
        <fullName evidence="7">Energy transducer TonB</fullName>
    </submittedName>
</protein>
<dbReference type="Gene3D" id="3.30.1150.10">
    <property type="match status" value="1"/>
</dbReference>
<dbReference type="Pfam" id="PF03544">
    <property type="entry name" value="TonB_C"/>
    <property type="match status" value="1"/>
</dbReference>
<dbReference type="EMBL" id="CP095046">
    <property type="protein sequence ID" value="UOQ73496.1"/>
    <property type="molecule type" value="Genomic_DNA"/>
</dbReference>
<sequence length="103" mass="10863">MRWVAAGPAADLPPPAPVANTADQMPTYGNGPADINKLVRYPQTAIENKTEGIVYASFMVDEQGRVEAPSIVRGIGGGCDEEVLRVLRQTSGIGRRPGAAGSW</sequence>
<comment type="subcellular location">
    <subcellularLocation>
        <location evidence="1">Membrane</location>
        <topology evidence="1">Single-pass membrane protein</topology>
    </subcellularLocation>
</comment>
<organism evidence="7 8">
    <name type="scientific">Hymenobacter cellulosilyticus</name>
    <dbReference type="NCBI Taxonomy" id="2932248"/>
    <lineage>
        <taxon>Bacteria</taxon>
        <taxon>Pseudomonadati</taxon>
        <taxon>Bacteroidota</taxon>
        <taxon>Cytophagia</taxon>
        <taxon>Cytophagales</taxon>
        <taxon>Hymenobacteraceae</taxon>
        <taxon>Hymenobacter</taxon>
    </lineage>
</organism>
<reference evidence="7" key="1">
    <citation type="submission" date="2022-04" db="EMBL/GenBank/DDBJ databases">
        <title>Hymenobacter sp. isolated from the air.</title>
        <authorList>
            <person name="Won M."/>
            <person name="Lee C.-M."/>
            <person name="Woen H.-Y."/>
            <person name="Kwon S.-W."/>
        </authorList>
    </citation>
    <scope>NUCLEOTIDE SEQUENCE</scope>
    <source>
        <strain evidence="7">5116S-3</strain>
    </source>
</reference>
<evidence type="ECO:0000256" key="3">
    <source>
        <dbReference type="ARBA" id="ARBA00022989"/>
    </source>
</evidence>
<proteinExistence type="predicted"/>
<accession>A0A8T9Q7D6</accession>
<dbReference type="GO" id="GO:0016020">
    <property type="term" value="C:membrane"/>
    <property type="evidence" value="ECO:0007669"/>
    <property type="project" value="UniProtKB-SubCell"/>
</dbReference>
<name>A0A8T9Q7D6_9BACT</name>
<evidence type="ECO:0000256" key="2">
    <source>
        <dbReference type="ARBA" id="ARBA00022692"/>
    </source>
</evidence>
<evidence type="ECO:0000259" key="6">
    <source>
        <dbReference type="Pfam" id="PF03544"/>
    </source>
</evidence>
<dbReference type="SUPFAM" id="SSF74653">
    <property type="entry name" value="TolA/TonB C-terminal domain"/>
    <property type="match status" value="1"/>
</dbReference>
<dbReference type="InterPro" id="IPR006260">
    <property type="entry name" value="TonB/TolA_C"/>
</dbReference>
<gene>
    <name evidence="7" type="ORF">MUN79_06050</name>
</gene>
<evidence type="ECO:0000256" key="1">
    <source>
        <dbReference type="ARBA" id="ARBA00004167"/>
    </source>
</evidence>
<evidence type="ECO:0000256" key="4">
    <source>
        <dbReference type="ARBA" id="ARBA00023136"/>
    </source>
</evidence>
<keyword evidence="2" id="KW-0812">Transmembrane</keyword>
<keyword evidence="4" id="KW-0472">Membrane</keyword>
<dbReference type="NCBIfam" id="TIGR01352">
    <property type="entry name" value="tonB_Cterm"/>
    <property type="match status" value="1"/>
</dbReference>
<dbReference type="GO" id="GO:0055085">
    <property type="term" value="P:transmembrane transport"/>
    <property type="evidence" value="ECO:0007669"/>
    <property type="project" value="InterPro"/>
</dbReference>
<dbReference type="AlphaFoldDB" id="A0A8T9Q7D6"/>
<keyword evidence="3" id="KW-1133">Transmembrane helix</keyword>